<evidence type="ECO:0000256" key="3">
    <source>
        <dbReference type="ARBA" id="ARBA00022516"/>
    </source>
</evidence>
<evidence type="ECO:0000256" key="2">
    <source>
        <dbReference type="ARBA" id="ARBA00005983"/>
    </source>
</evidence>
<keyword evidence="13" id="KW-1185">Reference proteome</keyword>
<evidence type="ECO:0000256" key="8">
    <source>
        <dbReference type="ARBA" id="ARBA00023098"/>
    </source>
</evidence>
<keyword evidence="8" id="KW-0443">Lipid metabolism</keyword>
<dbReference type="Proteomes" id="UP001589818">
    <property type="component" value="Unassembled WGS sequence"/>
</dbReference>
<comment type="similarity">
    <text evidence="2">Belongs to the diacylglycerol/lipid kinase family.</text>
</comment>
<evidence type="ECO:0000313" key="12">
    <source>
        <dbReference type="EMBL" id="MFC0393763.1"/>
    </source>
</evidence>
<dbReference type="PROSITE" id="PS50146">
    <property type="entry name" value="DAGK"/>
    <property type="match status" value="1"/>
</dbReference>
<evidence type="ECO:0000256" key="1">
    <source>
        <dbReference type="ARBA" id="ARBA00001946"/>
    </source>
</evidence>
<dbReference type="InterPro" id="IPR001206">
    <property type="entry name" value="Diacylglycerol_kinase_cat_dom"/>
</dbReference>
<dbReference type="Gene3D" id="3.40.50.10330">
    <property type="entry name" value="Probable inorganic polyphosphate/atp-NAD kinase, domain 1"/>
    <property type="match status" value="1"/>
</dbReference>
<dbReference type="PANTHER" id="PTHR12358">
    <property type="entry name" value="SPHINGOSINE KINASE"/>
    <property type="match status" value="1"/>
</dbReference>
<evidence type="ECO:0000256" key="5">
    <source>
        <dbReference type="ARBA" id="ARBA00022741"/>
    </source>
</evidence>
<evidence type="ECO:0000256" key="6">
    <source>
        <dbReference type="ARBA" id="ARBA00022777"/>
    </source>
</evidence>
<keyword evidence="4 12" id="KW-0808">Transferase</keyword>
<dbReference type="SUPFAM" id="SSF111331">
    <property type="entry name" value="NAD kinase/diacylglycerol kinase-like"/>
    <property type="match status" value="1"/>
</dbReference>
<dbReference type="EC" id="2.7.1.-" evidence="12"/>
<sequence length="307" mass="32520">MWIFAVNEQAGGGRGRRVWKKVEADVKRRGIPYLAILTSCPDKASARIRTELELRPSEDIKAVIVIGGDGTLHGLLPVLAGSGIPLGIVPAGSGNDTARAFGIPKQPLQALERVFTSLARPVDLLLLTGGSPALPRLVLTALAIGFDAAVADAVNQSSYKKLCNLLRAGSLAYIIGVFQTLLTYQPRRLQLTIDGLEHSFERGWLSAICNTPSYGGGLRICPDASSTDGLLDVCVVHSCKPFQLLRLFPTLLSGTHTRLSYVTLLRGRAVAVSADGPAPTRVFGDGETVGSVPLSAQAAKGLLLLLH</sequence>
<dbReference type="InterPro" id="IPR045540">
    <property type="entry name" value="YegS/DAGK_C"/>
</dbReference>
<keyword evidence="10" id="KW-1208">Phospholipid metabolism</keyword>
<evidence type="ECO:0000313" key="13">
    <source>
        <dbReference type="Proteomes" id="UP001589818"/>
    </source>
</evidence>
<feature type="domain" description="DAGKc" evidence="11">
    <location>
        <begin position="1"/>
        <end position="131"/>
    </location>
</feature>
<evidence type="ECO:0000259" key="11">
    <source>
        <dbReference type="PROSITE" id="PS50146"/>
    </source>
</evidence>
<dbReference type="EMBL" id="JBHLVF010000034">
    <property type="protein sequence ID" value="MFC0393763.1"/>
    <property type="molecule type" value="Genomic_DNA"/>
</dbReference>
<keyword evidence="5" id="KW-0547">Nucleotide-binding</keyword>
<accession>A0ABV6JGQ7</accession>
<dbReference type="Pfam" id="PF00781">
    <property type="entry name" value="DAGK_cat"/>
    <property type="match status" value="1"/>
</dbReference>
<organism evidence="12 13">
    <name type="scientific">Paenibacillus mendelii</name>
    <dbReference type="NCBI Taxonomy" id="206163"/>
    <lineage>
        <taxon>Bacteria</taxon>
        <taxon>Bacillati</taxon>
        <taxon>Bacillota</taxon>
        <taxon>Bacilli</taxon>
        <taxon>Bacillales</taxon>
        <taxon>Paenibacillaceae</taxon>
        <taxon>Paenibacillus</taxon>
    </lineage>
</organism>
<dbReference type="Gene3D" id="2.60.200.40">
    <property type="match status" value="1"/>
</dbReference>
<comment type="caution">
    <text evidence="12">The sequence shown here is derived from an EMBL/GenBank/DDBJ whole genome shotgun (WGS) entry which is preliminary data.</text>
</comment>
<proteinExistence type="inferred from homology"/>
<keyword evidence="6 12" id="KW-0418">Kinase</keyword>
<dbReference type="InterPro" id="IPR016064">
    <property type="entry name" value="NAD/diacylglycerol_kinase_sf"/>
</dbReference>
<reference evidence="12 13" key="1">
    <citation type="submission" date="2024-09" db="EMBL/GenBank/DDBJ databases">
        <authorList>
            <person name="Sun Q."/>
            <person name="Mori K."/>
        </authorList>
    </citation>
    <scope>NUCLEOTIDE SEQUENCE [LARGE SCALE GENOMIC DNA]</scope>
    <source>
        <strain evidence="12 13">CCM 4839</strain>
    </source>
</reference>
<gene>
    <name evidence="12" type="ORF">ACFFJ8_20635</name>
</gene>
<evidence type="ECO:0000256" key="10">
    <source>
        <dbReference type="ARBA" id="ARBA00023264"/>
    </source>
</evidence>
<comment type="cofactor">
    <cofactor evidence="1">
        <name>Mg(2+)</name>
        <dbReference type="ChEBI" id="CHEBI:18420"/>
    </cofactor>
</comment>
<dbReference type="NCBIfam" id="TIGR00147">
    <property type="entry name" value="YegS/Rv2252/BmrU family lipid kinase"/>
    <property type="match status" value="1"/>
</dbReference>
<dbReference type="GO" id="GO:0016301">
    <property type="term" value="F:kinase activity"/>
    <property type="evidence" value="ECO:0007669"/>
    <property type="project" value="UniProtKB-KW"/>
</dbReference>
<dbReference type="SMART" id="SM00046">
    <property type="entry name" value="DAGKc"/>
    <property type="match status" value="1"/>
</dbReference>
<evidence type="ECO:0000256" key="7">
    <source>
        <dbReference type="ARBA" id="ARBA00022840"/>
    </source>
</evidence>
<keyword evidence="9" id="KW-0594">Phospholipid biosynthesis</keyword>
<dbReference type="Pfam" id="PF19279">
    <property type="entry name" value="YegS_C"/>
    <property type="match status" value="1"/>
</dbReference>
<evidence type="ECO:0000256" key="9">
    <source>
        <dbReference type="ARBA" id="ARBA00023209"/>
    </source>
</evidence>
<dbReference type="InterPro" id="IPR017438">
    <property type="entry name" value="ATP-NAD_kinase_N"/>
</dbReference>
<name>A0ABV6JGQ7_9BACL</name>
<keyword evidence="3" id="KW-0444">Lipid biosynthesis</keyword>
<dbReference type="PANTHER" id="PTHR12358:SF54">
    <property type="entry name" value="SPHINGOSINE KINASE RELATED PROTEIN"/>
    <property type="match status" value="1"/>
</dbReference>
<evidence type="ECO:0000256" key="4">
    <source>
        <dbReference type="ARBA" id="ARBA00022679"/>
    </source>
</evidence>
<keyword evidence="7" id="KW-0067">ATP-binding</keyword>
<dbReference type="RefSeq" id="WP_204820563.1">
    <property type="nucleotide sequence ID" value="NZ_JANHOF010000013.1"/>
</dbReference>
<dbReference type="InterPro" id="IPR005218">
    <property type="entry name" value="Diacylglycerol/lipid_kinase"/>
</dbReference>
<dbReference type="InterPro" id="IPR050187">
    <property type="entry name" value="Lipid_Phosphate_FormReg"/>
</dbReference>
<protein>
    <submittedName>
        <fullName evidence="12">Diacylglycerol/lipid kinase family protein</fullName>
        <ecNumber evidence="12">2.7.1.-</ecNumber>
    </submittedName>
</protein>